<dbReference type="EMBL" id="CP076544">
    <property type="protein sequence ID" value="QWS33125.1"/>
    <property type="molecule type" value="Genomic_DNA"/>
</dbReference>
<protein>
    <submittedName>
        <fullName evidence="1">Sigma-70 family RNA polymerase sigma factor</fullName>
    </submittedName>
</protein>
<accession>A0ACD1E2E4</accession>
<keyword evidence="2" id="KW-1185">Reference proteome</keyword>
<proteinExistence type="predicted"/>
<dbReference type="Proteomes" id="UP000681794">
    <property type="component" value="Chromosome"/>
</dbReference>
<gene>
    <name evidence="1" type="ORF">KM842_12835</name>
</gene>
<reference evidence="1" key="1">
    <citation type="submission" date="2021-06" db="EMBL/GenBank/DDBJ databases">
        <authorList>
            <person name="Ellington A.J."/>
            <person name="Bryan N.C."/>
            <person name="Christner B.C."/>
            <person name="Reisch C.R."/>
        </authorList>
    </citation>
    <scope>NUCLEOTIDE SEQUENCE</scope>
    <source>
        <strain evidence="1">L6-1</strain>
    </source>
</reference>
<sequence>MTNEQDDGPLWAEALHNDGDAFAVLFDCHRARVYRRAVSLTDSVDDAEDVTAAAFYELWRKRKAVTLVAGSIVPWLLLTTVNFARNHRRAALRYQKLVSRLPRSNEAEPAIEATQIEDRDRLRASLRGLAPTDAALLVLTGVEDVPIWQAAQALGLKPPAARVRLHRIRKRLQIELHDIRPNVRTTTEGHLS</sequence>
<evidence type="ECO:0000313" key="1">
    <source>
        <dbReference type="EMBL" id="QWS33125.1"/>
    </source>
</evidence>
<organism evidence="1 2">
    <name type="scientific">Curtobacterium aetherium</name>
    <dbReference type="NCBI Taxonomy" id="2841594"/>
    <lineage>
        <taxon>Bacteria</taxon>
        <taxon>Bacillati</taxon>
        <taxon>Actinomycetota</taxon>
        <taxon>Actinomycetes</taxon>
        <taxon>Micrococcales</taxon>
        <taxon>Microbacteriaceae</taxon>
        <taxon>Curtobacterium</taxon>
    </lineage>
</organism>
<name>A0ACD1E2E4_9MICO</name>
<evidence type="ECO:0000313" key="2">
    <source>
        <dbReference type="Proteomes" id="UP000681794"/>
    </source>
</evidence>